<keyword evidence="4" id="KW-0915">Sodium</keyword>
<evidence type="ECO:0000256" key="4">
    <source>
        <dbReference type="ARBA" id="ARBA00023053"/>
    </source>
</evidence>
<comment type="caution">
    <text evidence="8">The sequence shown here is derived from an EMBL/GenBank/DDBJ whole genome shotgun (WGS) entry which is preliminary data.</text>
</comment>
<evidence type="ECO:0000256" key="1">
    <source>
        <dbReference type="ARBA" id="ARBA00004651"/>
    </source>
</evidence>
<protein>
    <submittedName>
        <fullName evidence="8">Uncharacterized protein</fullName>
    </submittedName>
</protein>
<keyword evidence="5" id="KW-0406">Ion transport</keyword>
<dbReference type="InterPro" id="IPR038377">
    <property type="entry name" value="Na/Glc_symporter_sf"/>
</dbReference>
<proteinExistence type="predicted"/>
<gene>
    <name evidence="8" type="ORF">chiPu_0014196</name>
</gene>
<name>A0A401SZ83_CHIPU</name>
<sequence>MQEFQKRAHLHLHLLKVIGYPAEVYNTGLNILMLNIARVFTTITVCLVYIPLFYRLNIISTYEIFYLGFVTYAPSFALSQVTGIDLWISVVITGLVCTLYTTLVRTYNYYRFLTVRL</sequence>
<evidence type="ECO:0000313" key="9">
    <source>
        <dbReference type="Proteomes" id="UP000287033"/>
    </source>
</evidence>
<dbReference type="GO" id="GO:0005886">
    <property type="term" value="C:plasma membrane"/>
    <property type="evidence" value="ECO:0007669"/>
    <property type="project" value="UniProtKB-SubCell"/>
</dbReference>
<dbReference type="Proteomes" id="UP000287033">
    <property type="component" value="Unassembled WGS sequence"/>
</dbReference>
<evidence type="ECO:0000256" key="2">
    <source>
        <dbReference type="ARBA" id="ARBA00022448"/>
    </source>
</evidence>
<keyword evidence="7" id="KW-1133">Transmembrane helix</keyword>
<evidence type="ECO:0000313" key="8">
    <source>
        <dbReference type="EMBL" id="GCC35708.1"/>
    </source>
</evidence>
<keyword evidence="2" id="KW-0813">Transport</keyword>
<evidence type="ECO:0000256" key="6">
    <source>
        <dbReference type="ARBA" id="ARBA00023201"/>
    </source>
</evidence>
<dbReference type="OMA" id="TIWHCIT"/>
<dbReference type="AlphaFoldDB" id="A0A401SZ83"/>
<keyword evidence="9" id="KW-1185">Reference proteome</keyword>
<dbReference type="EMBL" id="BEZZ01000735">
    <property type="protein sequence ID" value="GCC35708.1"/>
    <property type="molecule type" value="Genomic_DNA"/>
</dbReference>
<dbReference type="OrthoDB" id="6132759at2759"/>
<dbReference type="GO" id="GO:0006814">
    <property type="term" value="P:sodium ion transport"/>
    <property type="evidence" value="ECO:0007669"/>
    <property type="project" value="UniProtKB-KW"/>
</dbReference>
<feature type="transmembrane region" description="Helical" evidence="7">
    <location>
        <begin position="87"/>
        <end position="107"/>
    </location>
</feature>
<organism evidence="8 9">
    <name type="scientific">Chiloscyllium punctatum</name>
    <name type="common">Brownbanded bambooshark</name>
    <name type="synonym">Hemiscyllium punctatum</name>
    <dbReference type="NCBI Taxonomy" id="137246"/>
    <lineage>
        <taxon>Eukaryota</taxon>
        <taxon>Metazoa</taxon>
        <taxon>Chordata</taxon>
        <taxon>Craniata</taxon>
        <taxon>Vertebrata</taxon>
        <taxon>Chondrichthyes</taxon>
        <taxon>Elasmobranchii</taxon>
        <taxon>Galeomorphii</taxon>
        <taxon>Galeoidea</taxon>
        <taxon>Orectolobiformes</taxon>
        <taxon>Hemiscylliidae</taxon>
        <taxon>Chiloscyllium</taxon>
    </lineage>
</organism>
<dbReference type="GO" id="GO:0015293">
    <property type="term" value="F:symporter activity"/>
    <property type="evidence" value="ECO:0007669"/>
    <property type="project" value="TreeGrafter"/>
</dbReference>
<keyword evidence="3" id="KW-1003">Cell membrane</keyword>
<reference evidence="8 9" key="1">
    <citation type="journal article" date="2018" name="Nat. Ecol. Evol.">
        <title>Shark genomes provide insights into elasmobranch evolution and the origin of vertebrates.</title>
        <authorList>
            <person name="Hara Y"/>
            <person name="Yamaguchi K"/>
            <person name="Onimaru K"/>
            <person name="Kadota M"/>
            <person name="Koyanagi M"/>
            <person name="Keeley SD"/>
            <person name="Tatsumi K"/>
            <person name="Tanaka K"/>
            <person name="Motone F"/>
            <person name="Kageyama Y"/>
            <person name="Nozu R"/>
            <person name="Adachi N"/>
            <person name="Nishimura O"/>
            <person name="Nakagawa R"/>
            <person name="Tanegashima C"/>
            <person name="Kiyatake I"/>
            <person name="Matsumoto R"/>
            <person name="Murakumo K"/>
            <person name="Nishida K"/>
            <person name="Terakita A"/>
            <person name="Kuratani S"/>
            <person name="Sato K"/>
            <person name="Hyodo S Kuraku.S."/>
        </authorList>
    </citation>
    <scope>NUCLEOTIDE SEQUENCE [LARGE SCALE GENOMIC DNA]</scope>
</reference>
<dbReference type="Gene3D" id="1.20.1730.10">
    <property type="entry name" value="Sodium/glucose cotransporter"/>
    <property type="match status" value="1"/>
</dbReference>
<keyword evidence="6" id="KW-0739">Sodium transport</keyword>
<dbReference type="PANTHER" id="PTHR42985:SF45">
    <property type="entry name" value="SODIUM_IODIDE COTRANSPORTER-LIKE"/>
    <property type="match status" value="1"/>
</dbReference>
<comment type="subcellular location">
    <subcellularLocation>
        <location evidence="1">Cell membrane</location>
        <topology evidence="1">Multi-pass membrane protein</topology>
    </subcellularLocation>
</comment>
<evidence type="ECO:0000256" key="3">
    <source>
        <dbReference type="ARBA" id="ARBA00022475"/>
    </source>
</evidence>
<evidence type="ECO:0000256" key="7">
    <source>
        <dbReference type="SAM" id="Phobius"/>
    </source>
</evidence>
<evidence type="ECO:0000256" key="5">
    <source>
        <dbReference type="ARBA" id="ARBA00023065"/>
    </source>
</evidence>
<accession>A0A401SZ83</accession>
<dbReference type="PANTHER" id="PTHR42985">
    <property type="entry name" value="SODIUM-COUPLED MONOCARBOXYLATE TRANSPORTER"/>
    <property type="match status" value="1"/>
</dbReference>
<dbReference type="InterPro" id="IPR051163">
    <property type="entry name" value="Sodium:Solute_Symporter_SSF"/>
</dbReference>
<keyword evidence="7" id="KW-0812">Transmembrane</keyword>
<dbReference type="STRING" id="137246.A0A401SZ83"/>
<keyword evidence="7" id="KW-0472">Membrane</keyword>